<evidence type="ECO:0000313" key="2">
    <source>
        <dbReference type="EMBL" id="OYO22697.1"/>
    </source>
</evidence>
<dbReference type="EMBL" id="NMVQ01000010">
    <property type="protein sequence ID" value="OYO22697.1"/>
    <property type="molecule type" value="Genomic_DNA"/>
</dbReference>
<organism evidence="2 3">
    <name type="scientific">Enemella dayhoffiae</name>
    <dbReference type="NCBI Taxonomy" id="2016507"/>
    <lineage>
        <taxon>Bacteria</taxon>
        <taxon>Bacillati</taxon>
        <taxon>Actinomycetota</taxon>
        <taxon>Actinomycetes</taxon>
        <taxon>Propionibacteriales</taxon>
        <taxon>Propionibacteriaceae</taxon>
        <taxon>Enemella</taxon>
    </lineage>
</organism>
<gene>
    <name evidence="2" type="ORF">CGZ93_07560</name>
</gene>
<accession>A0A255H4Z4</accession>
<evidence type="ECO:0000256" key="1">
    <source>
        <dbReference type="SAM" id="MobiDB-lite"/>
    </source>
</evidence>
<dbReference type="Proteomes" id="UP000216311">
    <property type="component" value="Unassembled WGS sequence"/>
</dbReference>
<dbReference type="RefSeq" id="WP_094363542.1">
    <property type="nucleotide sequence ID" value="NZ_NMVQ01000010.1"/>
</dbReference>
<name>A0A255H4Z4_9ACTN</name>
<evidence type="ECO:0000313" key="3">
    <source>
        <dbReference type="Proteomes" id="UP000216311"/>
    </source>
</evidence>
<dbReference type="AlphaFoldDB" id="A0A255H4Z4"/>
<dbReference type="SUPFAM" id="SSF53474">
    <property type="entry name" value="alpha/beta-Hydrolases"/>
    <property type="match status" value="1"/>
</dbReference>
<sequence length="415" mass="46570">MTLLTPKVPDRIVESWLDATVGGWEAVGRATVEYWAGAWRRGATPLDVTTDLWRWYATASRRERPQWAHEHRLVREWPIARLRDYSTDDADPEQVPTLLLPPQAGHDSCIVDYAEGQSQILTARESGCTRVLALDWVGATRETRNAGIDDYIDVLREAIEGLGGRANLVGDCQGGWLATIFTALHPELVHSLTIAGAPIDFHAGEPLIHDWVRYLTPGEDLSFYRSVVAANDGVLPGSFLLGGFIGMQLNKELDRQLQLLAHLHEPDYVQRYRTFETWFQWTQALPGTFYLWVVEHLFQKNELIQGTLEVKGQLVDLGRIDCPLFLMAGRTDHITPPPQVWALADYVSTDPDKVGRQISDGGHLGLFMGHEALANHWPVVFGQIAELSRPGRELTGVRDQASRPPARPAKRQTRN</sequence>
<dbReference type="PANTHER" id="PTHR36837">
    <property type="entry name" value="POLY(3-HYDROXYALKANOATE) POLYMERASE SUBUNIT PHAC"/>
    <property type="match status" value="1"/>
</dbReference>
<feature type="region of interest" description="Disordered" evidence="1">
    <location>
        <begin position="392"/>
        <end position="415"/>
    </location>
</feature>
<dbReference type="InterPro" id="IPR029058">
    <property type="entry name" value="AB_hydrolase_fold"/>
</dbReference>
<dbReference type="OrthoDB" id="345573at2"/>
<dbReference type="PANTHER" id="PTHR36837:SF2">
    <property type="entry name" value="POLY(3-HYDROXYALKANOATE) POLYMERASE SUBUNIT PHAC"/>
    <property type="match status" value="1"/>
</dbReference>
<proteinExistence type="predicted"/>
<dbReference type="Gene3D" id="3.40.50.1820">
    <property type="entry name" value="alpha/beta hydrolase"/>
    <property type="match status" value="1"/>
</dbReference>
<protein>
    <submittedName>
        <fullName evidence="2">Esterase</fullName>
    </submittedName>
</protein>
<dbReference type="InterPro" id="IPR051321">
    <property type="entry name" value="PHA/PHB_synthase"/>
</dbReference>
<reference evidence="2 3" key="1">
    <citation type="submission" date="2017-07" db="EMBL/GenBank/DDBJ databases">
        <title>Draft whole genome sequences of clinical Proprionibacteriaceae strains.</title>
        <authorList>
            <person name="Bernier A.-M."/>
            <person name="Bernard K."/>
            <person name="Domingo M.-C."/>
        </authorList>
    </citation>
    <scope>NUCLEOTIDE SEQUENCE [LARGE SCALE GENOMIC DNA]</scope>
    <source>
        <strain evidence="2 3">NML 130396</strain>
    </source>
</reference>
<dbReference type="InterPro" id="IPR024501">
    <property type="entry name" value="DUF3141"/>
</dbReference>
<keyword evidence="3" id="KW-1185">Reference proteome</keyword>
<dbReference type="Pfam" id="PF11339">
    <property type="entry name" value="DUF3141"/>
    <property type="match status" value="1"/>
</dbReference>
<comment type="caution">
    <text evidence="2">The sequence shown here is derived from an EMBL/GenBank/DDBJ whole genome shotgun (WGS) entry which is preliminary data.</text>
</comment>